<keyword evidence="2" id="KW-1185">Reference proteome</keyword>
<evidence type="ECO:0000313" key="1">
    <source>
        <dbReference type="EMBL" id="THV01636.1"/>
    </source>
</evidence>
<organism evidence="1 2">
    <name type="scientific">Dendrothele bispora (strain CBS 962.96)</name>
    <dbReference type="NCBI Taxonomy" id="1314807"/>
    <lineage>
        <taxon>Eukaryota</taxon>
        <taxon>Fungi</taxon>
        <taxon>Dikarya</taxon>
        <taxon>Basidiomycota</taxon>
        <taxon>Agaricomycotina</taxon>
        <taxon>Agaricomycetes</taxon>
        <taxon>Agaricomycetidae</taxon>
        <taxon>Agaricales</taxon>
        <taxon>Agaricales incertae sedis</taxon>
        <taxon>Dendrothele</taxon>
    </lineage>
</organism>
<dbReference type="AlphaFoldDB" id="A0A4V4HH88"/>
<reference evidence="1 2" key="1">
    <citation type="journal article" date="2019" name="Nat. Ecol. Evol.">
        <title>Megaphylogeny resolves global patterns of mushroom evolution.</title>
        <authorList>
            <person name="Varga T."/>
            <person name="Krizsan K."/>
            <person name="Foldi C."/>
            <person name="Dima B."/>
            <person name="Sanchez-Garcia M."/>
            <person name="Sanchez-Ramirez S."/>
            <person name="Szollosi G.J."/>
            <person name="Szarkandi J.G."/>
            <person name="Papp V."/>
            <person name="Albert L."/>
            <person name="Andreopoulos W."/>
            <person name="Angelini C."/>
            <person name="Antonin V."/>
            <person name="Barry K.W."/>
            <person name="Bougher N.L."/>
            <person name="Buchanan P."/>
            <person name="Buyck B."/>
            <person name="Bense V."/>
            <person name="Catcheside P."/>
            <person name="Chovatia M."/>
            <person name="Cooper J."/>
            <person name="Damon W."/>
            <person name="Desjardin D."/>
            <person name="Finy P."/>
            <person name="Geml J."/>
            <person name="Haridas S."/>
            <person name="Hughes K."/>
            <person name="Justo A."/>
            <person name="Karasinski D."/>
            <person name="Kautmanova I."/>
            <person name="Kiss B."/>
            <person name="Kocsube S."/>
            <person name="Kotiranta H."/>
            <person name="LaButti K.M."/>
            <person name="Lechner B.E."/>
            <person name="Liimatainen K."/>
            <person name="Lipzen A."/>
            <person name="Lukacs Z."/>
            <person name="Mihaltcheva S."/>
            <person name="Morgado L.N."/>
            <person name="Niskanen T."/>
            <person name="Noordeloos M.E."/>
            <person name="Ohm R.A."/>
            <person name="Ortiz-Santana B."/>
            <person name="Ovrebo C."/>
            <person name="Racz N."/>
            <person name="Riley R."/>
            <person name="Savchenko A."/>
            <person name="Shiryaev A."/>
            <person name="Soop K."/>
            <person name="Spirin V."/>
            <person name="Szebenyi C."/>
            <person name="Tomsovsky M."/>
            <person name="Tulloss R.E."/>
            <person name="Uehling J."/>
            <person name="Grigoriev I.V."/>
            <person name="Vagvolgyi C."/>
            <person name="Papp T."/>
            <person name="Martin F.M."/>
            <person name="Miettinen O."/>
            <person name="Hibbett D.S."/>
            <person name="Nagy L.G."/>
        </authorList>
    </citation>
    <scope>NUCLEOTIDE SEQUENCE [LARGE SCALE GENOMIC DNA]</scope>
    <source>
        <strain evidence="1 2">CBS 962.96</strain>
    </source>
</reference>
<name>A0A4V4HH88_DENBC</name>
<sequence length="114" mass="12923">MNHVIHYTVPAKNLAAEAEASERVQTKFTGQFANSVVGRAVQESRIPVDTVGSIKSVRIEDENRELPQLLKFINKMQKQGFLVIMMMQNQTYHEFEPASHPAASIKKDFTTNDF</sequence>
<evidence type="ECO:0000313" key="2">
    <source>
        <dbReference type="Proteomes" id="UP000297245"/>
    </source>
</evidence>
<protein>
    <submittedName>
        <fullName evidence="1">Uncharacterized protein</fullName>
    </submittedName>
</protein>
<gene>
    <name evidence="1" type="ORF">K435DRAFT_793113</name>
</gene>
<accession>A0A4V4HH88</accession>
<proteinExistence type="predicted"/>
<dbReference type="EMBL" id="ML179086">
    <property type="protein sequence ID" value="THV01636.1"/>
    <property type="molecule type" value="Genomic_DNA"/>
</dbReference>
<dbReference type="Proteomes" id="UP000297245">
    <property type="component" value="Unassembled WGS sequence"/>
</dbReference>